<dbReference type="Gene3D" id="3.90.180.10">
    <property type="entry name" value="Medium-chain alcohol dehydrogenases, catalytic domain"/>
    <property type="match status" value="2"/>
</dbReference>
<evidence type="ECO:0000256" key="6">
    <source>
        <dbReference type="ARBA" id="ARBA00023002"/>
    </source>
</evidence>
<dbReference type="Proteomes" id="UP001172457">
    <property type="component" value="Chromosome 8"/>
</dbReference>
<comment type="subunit">
    <text evidence="3">Homodimer.</text>
</comment>
<dbReference type="Gene3D" id="3.40.50.720">
    <property type="entry name" value="NAD(P)-binding Rossmann-like Domain"/>
    <property type="match status" value="2"/>
</dbReference>
<dbReference type="InterPro" id="IPR036291">
    <property type="entry name" value="NAD(P)-bd_dom_sf"/>
</dbReference>
<evidence type="ECO:0000259" key="10">
    <source>
        <dbReference type="Pfam" id="PF08240"/>
    </source>
</evidence>
<dbReference type="InterPro" id="IPR011032">
    <property type="entry name" value="GroES-like_sf"/>
</dbReference>
<evidence type="ECO:0000256" key="3">
    <source>
        <dbReference type="ARBA" id="ARBA00011738"/>
    </source>
</evidence>
<gene>
    <name evidence="11" type="ORF">OSB04_029770</name>
</gene>
<comment type="similarity">
    <text evidence="2">Belongs to the zinc-containing alcohol dehydrogenase family. Class-III subfamily.</text>
</comment>
<organism evidence="11 12">
    <name type="scientific">Centaurea solstitialis</name>
    <name type="common">yellow star-thistle</name>
    <dbReference type="NCBI Taxonomy" id="347529"/>
    <lineage>
        <taxon>Eukaryota</taxon>
        <taxon>Viridiplantae</taxon>
        <taxon>Streptophyta</taxon>
        <taxon>Embryophyta</taxon>
        <taxon>Tracheophyta</taxon>
        <taxon>Spermatophyta</taxon>
        <taxon>Magnoliopsida</taxon>
        <taxon>eudicotyledons</taxon>
        <taxon>Gunneridae</taxon>
        <taxon>Pentapetalae</taxon>
        <taxon>asterids</taxon>
        <taxon>campanulids</taxon>
        <taxon>Asterales</taxon>
        <taxon>Asteraceae</taxon>
        <taxon>Carduoideae</taxon>
        <taxon>Cardueae</taxon>
        <taxon>Centaureinae</taxon>
        <taxon>Centaurea</taxon>
    </lineage>
</organism>
<comment type="cofactor">
    <cofactor evidence="1 8">
        <name>Zn(2+)</name>
        <dbReference type="ChEBI" id="CHEBI:29105"/>
    </cofactor>
</comment>
<reference evidence="11" key="1">
    <citation type="submission" date="2023-03" db="EMBL/GenBank/DDBJ databases">
        <title>Chromosome-scale reference genome and RAD-based genetic map of yellow starthistle (Centaurea solstitialis) reveal putative structural variation and QTLs associated with invader traits.</title>
        <authorList>
            <person name="Reatini B."/>
            <person name="Cang F.A."/>
            <person name="Jiang Q."/>
            <person name="Mckibben M.T.W."/>
            <person name="Barker M.S."/>
            <person name="Rieseberg L.H."/>
            <person name="Dlugosch K.M."/>
        </authorList>
    </citation>
    <scope>NUCLEOTIDE SEQUENCE</scope>
    <source>
        <strain evidence="11">CAN-66</strain>
        <tissue evidence="11">Leaf</tissue>
    </source>
</reference>
<dbReference type="PROSITE" id="PS00059">
    <property type="entry name" value="ADH_ZINC"/>
    <property type="match status" value="1"/>
</dbReference>
<dbReference type="Pfam" id="PF08240">
    <property type="entry name" value="ADH_N"/>
    <property type="match status" value="1"/>
</dbReference>
<evidence type="ECO:0000313" key="11">
    <source>
        <dbReference type="EMBL" id="KAJ9537037.1"/>
    </source>
</evidence>
<dbReference type="SUPFAM" id="SSF51735">
    <property type="entry name" value="NAD(P)-binding Rossmann-fold domains"/>
    <property type="match status" value="1"/>
</dbReference>
<dbReference type="PANTHER" id="PTHR43880:SF5">
    <property type="entry name" value="ALCOHOL DEHYDROGENASE-LIKE 6"/>
    <property type="match status" value="1"/>
</dbReference>
<dbReference type="EMBL" id="JARYMX010000008">
    <property type="protein sequence ID" value="KAJ9537037.1"/>
    <property type="molecule type" value="Genomic_DNA"/>
</dbReference>
<evidence type="ECO:0000256" key="7">
    <source>
        <dbReference type="ARBA" id="ARBA00023027"/>
    </source>
</evidence>
<keyword evidence="7" id="KW-0520">NAD</keyword>
<dbReference type="InterPro" id="IPR013154">
    <property type="entry name" value="ADH-like_N"/>
</dbReference>
<dbReference type="AlphaFoldDB" id="A0AA38VSK4"/>
<keyword evidence="12" id="KW-1185">Reference proteome</keyword>
<accession>A0AA38VSK4</accession>
<dbReference type="SUPFAM" id="SSF50129">
    <property type="entry name" value="GroES-like"/>
    <property type="match status" value="2"/>
</dbReference>
<dbReference type="InterPro" id="IPR013149">
    <property type="entry name" value="ADH-like_C"/>
</dbReference>
<dbReference type="FunFam" id="3.40.50.720:FF:000003">
    <property type="entry name" value="S-(hydroxymethyl)glutathione dehydrogenase"/>
    <property type="match status" value="1"/>
</dbReference>
<feature type="domain" description="Alcohol dehydrogenase-like N-terminal" evidence="10">
    <location>
        <begin position="42"/>
        <end position="170"/>
    </location>
</feature>
<dbReference type="GO" id="GO:0008270">
    <property type="term" value="F:zinc ion binding"/>
    <property type="evidence" value="ECO:0007669"/>
    <property type="project" value="InterPro"/>
</dbReference>
<evidence type="ECO:0000259" key="9">
    <source>
        <dbReference type="Pfam" id="PF00107"/>
    </source>
</evidence>
<keyword evidence="5 8" id="KW-0862">Zinc</keyword>
<dbReference type="InterPro" id="IPR002328">
    <property type="entry name" value="ADH_Zn_CS"/>
</dbReference>
<dbReference type="GO" id="GO:0046294">
    <property type="term" value="P:formaldehyde catabolic process"/>
    <property type="evidence" value="ECO:0007669"/>
    <property type="project" value="TreeGrafter"/>
</dbReference>
<dbReference type="GO" id="GO:0005829">
    <property type="term" value="C:cytosol"/>
    <property type="evidence" value="ECO:0007669"/>
    <property type="project" value="TreeGrafter"/>
</dbReference>
<keyword evidence="6" id="KW-0560">Oxidoreductase</keyword>
<feature type="domain" description="Alcohol dehydrogenase-like C-terminal" evidence="9">
    <location>
        <begin position="195"/>
        <end position="244"/>
    </location>
</feature>
<dbReference type="FunFam" id="3.90.180.10:FF:000007">
    <property type="entry name" value="Alcohol dehydrogenase 6"/>
    <property type="match status" value="1"/>
</dbReference>
<dbReference type="Pfam" id="PF00107">
    <property type="entry name" value="ADH_zinc_N"/>
    <property type="match status" value="1"/>
</dbReference>
<dbReference type="PANTHER" id="PTHR43880">
    <property type="entry name" value="ALCOHOL DEHYDROGENASE"/>
    <property type="match status" value="1"/>
</dbReference>
<evidence type="ECO:0000256" key="1">
    <source>
        <dbReference type="ARBA" id="ARBA00001947"/>
    </source>
</evidence>
<evidence type="ECO:0000256" key="8">
    <source>
        <dbReference type="RuleBase" id="RU361277"/>
    </source>
</evidence>
<evidence type="ECO:0000256" key="2">
    <source>
        <dbReference type="ARBA" id="ARBA00010902"/>
    </source>
</evidence>
<comment type="caution">
    <text evidence="11">The sequence shown here is derived from an EMBL/GenBank/DDBJ whole genome shotgun (WGS) entry which is preliminary data.</text>
</comment>
<name>A0AA38VSK4_9ASTR</name>
<evidence type="ECO:0008006" key="13">
    <source>
        <dbReference type="Google" id="ProtNLM"/>
    </source>
</evidence>
<dbReference type="GO" id="GO:0051903">
    <property type="term" value="F:S-(hydroxymethyl)glutathione dehydrogenase [NAD(P)+] activity"/>
    <property type="evidence" value="ECO:0007669"/>
    <property type="project" value="TreeGrafter"/>
</dbReference>
<protein>
    <recommendedName>
        <fullName evidence="13">Alcohol dehydrogenase</fullName>
    </recommendedName>
</protein>
<evidence type="ECO:0000256" key="4">
    <source>
        <dbReference type="ARBA" id="ARBA00022723"/>
    </source>
</evidence>
<evidence type="ECO:0000313" key="12">
    <source>
        <dbReference type="Proteomes" id="UP001172457"/>
    </source>
</evidence>
<evidence type="ECO:0000256" key="5">
    <source>
        <dbReference type="ARBA" id="ARBA00022833"/>
    </source>
</evidence>
<keyword evidence="4 8" id="KW-0479">Metal-binding</keyword>
<proteinExistence type="inferred from homology"/>
<sequence length="338" mass="36502">MSSATTTSSKNPGGIIKCKAAVAWGAGEAMVMEEVEVSPPQPSEIRIKVVSTSLCRSDVTAWLSQAQPSLFPRIFGHEASGIVESVGEQVTEFVEGDHVLTLFIGECMSCRHCVSGRSNICQQLGLERKGVMHSDQKTRFFVKGKPVYHYCAVSSFSEYTVVHSGCAVKISKVAPWNVANVSKGSTVAIFGLGTVGLSVAQGAKIRGASRIIGVDTNPEKSEKAKAFGVTDFINPNDIDETVQQGWGMTVTLGVPKTKPEVTGHYGLFLTGRTLKGSLFGGWKPKSDLPSLIDMYLKEEIKMDELITHNLPFTDINKAFDLMVAGKCLRCVIHMPNEA</sequence>